<dbReference type="CDD" id="cd00093">
    <property type="entry name" value="HTH_XRE"/>
    <property type="match status" value="1"/>
</dbReference>
<dbReference type="GO" id="GO:0003677">
    <property type="term" value="F:DNA binding"/>
    <property type="evidence" value="ECO:0007669"/>
    <property type="project" value="InterPro"/>
</dbReference>
<sequence length="408" mass="45351">MPLTQQELGRRIRSARENSSLTQEQLGELVKLPRVAITQIEAGARAVSSLELDRIAFSLGRDIRSFFVEEFDENDALAALFRSDPEFSGQLHLMQALQASLALGYEVTNLEQLLGIDRAQLLAAGYDLAQPQSKWEAIQQGERIARQERQRLDLGTAPIIDIAEILEVQGIRTGAVDLPDDISGLTLCHSKIGVFIVVNSTQALLRRRFSFAHEYAHALVDRHNKGALSRAVNRSDLLEVRANAFAAEFLMPTEGIKNFVSTLGKGSVNRQIAVFDEAEVVQVDARSAPGSQDIQLYDIARLSHHFGVSRGAMLYRLRNLRMLSETEFQVLDDQERSGAGKAIAELLNANESSSAIEDHQDFKRRFLTLALEAYRREEISQSKFTELANMVAVNKEMAQSMLDSAGLN</sequence>
<dbReference type="Gene3D" id="1.10.260.40">
    <property type="entry name" value="lambda repressor-like DNA-binding domains"/>
    <property type="match status" value="1"/>
</dbReference>
<dbReference type="InterPro" id="IPR001387">
    <property type="entry name" value="Cro/C1-type_HTH"/>
</dbReference>
<dbReference type="Pfam" id="PF13560">
    <property type="entry name" value="HTH_31"/>
    <property type="match status" value="1"/>
</dbReference>
<dbReference type="InterPro" id="IPR052345">
    <property type="entry name" value="Rad_response_metalloprotease"/>
</dbReference>
<feature type="domain" description="HTH cro/C1-type" evidence="2">
    <location>
        <begin position="12"/>
        <end position="66"/>
    </location>
</feature>
<comment type="similarity">
    <text evidence="1">Belongs to the short-chain fatty acyl-CoA assimilation regulator (ScfR) family.</text>
</comment>
<dbReference type="InterPro" id="IPR010982">
    <property type="entry name" value="Lambda_DNA-bd_dom_sf"/>
</dbReference>
<organism evidence="3 4">
    <name type="scientific">Duganella lactea</name>
    <dbReference type="NCBI Taxonomy" id="2692173"/>
    <lineage>
        <taxon>Bacteria</taxon>
        <taxon>Pseudomonadati</taxon>
        <taxon>Pseudomonadota</taxon>
        <taxon>Betaproteobacteria</taxon>
        <taxon>Burkholderiales</taxon>
        <taxon>Oxalobacteraceae</taxon>
        <taxon>Telluria group</taxon>
        <taxon>Duganella</taxon>
    </lineage>
</organism>
<evidence type="ECO:0000313" key="3">
    <source>
        <dbReference type="EMBL" id="MYM85346.1"/>
    </source>
</evidence>
<dbReference type="InterPro" id="IPR010359">
    <property type="entry name" value="IrrE_HExxH"/>
</dbReference>
<dbReference type="RefSeq" id="WP_161021661.1">
    <property type="nucleotide sequence ID" value="NZ_WWCP01000061.1"/>
</dbReference>
<gene>
    <name evidence="3" type="ORF">GTP44_25845</name>
</gene>
<accession>A0A6L8MTH0</accession>
<dbReference type="SUPFAM" id="SSF47413">
    <property type="entry name" value="lambda repressor-like DNA-binding domains"/>
    <property type="match status" value="1"/>
</dbReference>
<evidence type="ECO:0000256" key="1">
    <source>
        <dbReference type="ARBA" id="ARBA00007227"/>
    </source>
</evidence>
<reference evidence="3 4" key="1">
    <citation type="submission" date="2019-12" db="EMBL/GenBank/DDBJ databases">
        <title>Novel species isolated from a subtropical stream in China.</title>
        <authorList>
            <person name="Lu H."/>
        </authorList>
    </citation>
    <scope>NUCLEOTIDE SEQUENCE [LARGE SCALE GENOMIC DNA]</scope>
    <source>
        <strain evidence="3 4">FT50W</strain>
    </source>
</reference>
<name>A0A6L8MTH0_9BURK</name>
<dbReference type="Gene3D" id="1.10.10.2910">
    <property type="match status" value="1"/>
</dbReference>
<dbReference type="AlphaFoldDB" id="A0A6L8MTH0"/>
<comment type="caution">
    <text evidence="3">The sequence shown here is derived from an EMBL/GenBank/DDBJ whole genome shotgun (WGS) entry which is preliminary data.</text>
</comment>
<evidence type="ECO:0000313" key="4">
    <source>
        <dbReference type="Proteomes" id="UP000474565"/>
    </source>
</evidence>
<dbReference type="PROSITE" id="PS50943">
    <property type="entry name" value="HTH_CROC1"/>
    <property type="match status" value="1"/>
</dbReference>
<evidence type="ECO:0000259" key="2">
    <source>
        <dbReference type="PROSITE" id="PS50943"/>
    </source>
</evidence>
<dbReference type="SMART" id="SM00530">
    <property type="entry name" value="HTH_XRE"/>
    <property type="match status" value="1"/>
</dbReference>
<proteinExistence type="inferred from homology"/>
<dbReference type="Proteomes" id="UP000474565">
    <property type="component" value="Unassembled WGS sequence"/>
</dbReference>
<protein>
    <submittedName>
        <fullName evidence="3">ImmA/IrrE family metallo-endopeptidase</fullName>
    </submittedName>
</protein>
<dbReference type="PANTHER" id="PTHR43236">
    <property type="entry name" value="ANTITOXIN HIGA1"/>
    <property type="match status" value="1"/>
</dbReference>
<dbReference type="Pfam" id="PF06114">
    <property type="entry name" value="Peptidase_M78"/>
    <property type="match status" value="1"/>
</dbReference>
<dbReference type="EMBL" id="WWCP01000061">
    <property type="protein sequence ID" value="MYM85346.1"/>
    <property type="molecule type" value="Genomic_DNA"/>
</dbReference>
<dbReference type="PANTHER" id="PTHR43236:SF2">
    <property type="entry name" value="BLL0069 PROTEIN"/>
    <property type="match status" value="1"/>
</dbReference>